<reference evidence="2" key="1">
    <citation type="submission" date="2020-01" db="EMBL/GenBank/DDBJ databases">
        <title>Identification and distribution of gene clusters putatively required for synthesis of sphingolipid metabolism inhibitors in phylogenetically diverse species of the filamentous fungus Fusarium.</title>
        <authorList>
            <person name="Kim H.-S."/>
            <person name="Busman M."/>
            <person name="Brown D.W."/>
            <person name="Divon H."/>
            <person name="Uhlig S."/>
            <person name="Proctor R.H."/>
        </authorList>
    </citation>
    <scope>NUCLEOTIDE SEQUENCE</scope>
    <source>
        <strain evidence="2">NRRL 53441</strain>
    </source>
</reference>
<keyword evidence="3" id="KW-1185">Reference proteome</keyword>
<accession>A0A8H4KJJ5</accession>
<dbReference type="Proteomes" id="UP000605986">
    <property type="component" value="Unassembled WGS sequence"/>
</dbReference>
<proteinExistence type="predicted"/>
<protein>
    <submittedName>
        <fullName evidence="2">Uncharacterized protein</fullName>
    </submittedName>
</protein>
<sequence>MRLGQPPSRVETAYEIEPASFQILAGPCKVDDVYEKWVPWLEDVYLRWFTKDNKASYATKEQLNKTKVTGIEQVDTLQDGVNNLATGQVGQGGLLQPVGDLASKEGVNRAERQGRDENGGYVNKDVPGAGAMNSTANAVVGGAQGTAQGLQETGKGLGNTAGGLLGGKKE</sequence>
<name>A0A8H4KJJ5_9HYPO</name>
<dbReference type="EMBL" id="JAADJG010000215">
    <property type="protein sequence ID" value="KAF4451512.1"/>
    <property type="molecule type" value="Genomic_DNA"/>
</dbReference>
<dbReference type="AlphaFoldDB" id="A0A8H4KJJ5"/>
<comment type="caution">
    <text evidence="2">The sequence shown here is derived from an EMBL/GenBank/DDBJ whole genome shotgun (WGS) entry which is preliminary data.</text>
</comment>
<feature type="region of interest" description="Disordered" evidence="1">
    <location>
        <begin position="148"/>
        <end position="170"/>
    </location>
</feature>
<evidence type="ECO:0000313" key="3">
    <source>
        <dbReference type="Proteomes" id="UP000605986"/>
    </source>
</evidence>
<evidence type="ECO:0000256" key="1">
    <source>
        <dbReference type="SAM" id="MobiDB-lite"/>
    </source>
</evidence>
<dbReference type="OrthoDB" id="3001700at2759"/>
<evidence type="ECO:0000313" key="2">
    <source>
        <dbReference type="EMBL" id="KAF4451512.1"/>
    </source>
</evidence>
<gene>
    <name evidence="2" type="ORF">F53441_5521</name>
</gene>
<feature type="compositionally biased region" description="Gly residues" evidence="1">
    <location>
        <begin position="155"/>
        <end position="170"/>
    </location>
</feature>
<organism evidence="2 3">
    <name type="scientific">Fusarium austroafricanum</name>
    <dbReference type="NCBI Taxonomy" id="2364996"/>
    <lineage>
        <taxon>Eukaryota</taxon>
        <taxon>Fungi</taxon>
        <taxon>Dikarya</taxon>
        <taxon>Ascomycota</taxon>
        <taxon>Pezizomycotina</taxon>
        <taxon>Sordariomycetes</taxon>
        <taxon>Hypocreomycetidae</taxon>
        <taxon>Hypocreales</taxon>
        <taxon>Nectriaceae</taxon>
        <taxon>Fusarium</taxon>
        <taxon>Fusarium concolor species complex</taxon>
    </lineage>
</organism>